<dbReference type="InterPro" id="IPR051023">
    <property type="entry name" value="PP2A_Regulatory_Subunit_A"/>
</dbReference>
<keyword evidence="1" id="KW-0677">Repeat</keyword>
<dbReference type="PANTHER" id="PTHR10648">
    <property type="entry name" value="SERINE/THREONINE-PROTEIN PHOSPHATASE PP2A 65 KDA REGULATORY SUBUNIT"/>
    <property type="match status" value="1"/>
</dbReference>
<evidence type="ECO:0000256" key="1">
    <source>
        <dbReference type="ARBA" id="ARBA00022737"/>
    </source>
</evidence>
<feature type="region of interest" description="Disordered" evidence="3">
    <location>
        <begin position="435"/>
        <end position="515"/>
    </location>
</feature>
<dbReference type="OMA" id="SENVFNX"/>
<feature type="repeat" description="HEAT" evidence="2">
    <location>
        <begin position="249"/>
        <end position="287"/>
    </location>
</feature>
<reference evidence="4 5" key="1">
    <citation type="journal article" date="2020" name="Cell">
        <title>Large-Scale Comparative Analyses of Tick Genomes Elucidate Their Genetic Diversity and Vector Capacities.</title>
        <authorList>
            <consortium name="Tick Genome and Microbiome Consortium (TIGMIC)"/>
            <person name="Jia N."/>
            <person name="Wang J."/>
            <person name="Shi W."/>
            <person name="Du L."/>
            <person name="Sun Y."/>
            <person name="Zhan W."/>
            <person name="Jiang J.F."/>
            <person name="Wang Q."/>
            <person name="Zhang B."/>
            <person name="Ji P."/>
            <person name="Bell-Sakyi L."/>
            <person name="Cui X.M."/>
            <person name="Yuan T.T."/>
            <person name="Jiang B.G."/>
            <person name="Yang W.F."/>
            <person name="Lam T.T."/>
            <person name="Chang Q.C."/>
            <person name="Ding S.J."/>
            <person name="Wang X.J."/>
            <person name="Zhu J.G."/>
            <person name="Ruan X.D."/>
            <person name="Zhao L."/>
            <person name="Wei J.T."/>
            <person name="Ye R.Z."/>
            <person name="Que T.C."/>
            <person name="Du C.H."/>
            <person name="Zhou Y.H."/>
            <person name="Cheng J.X."/>
            <person name="Dai P.F."/>
            <person name="Guo W.B."/>
            <person name="Han X.H."/>
            <person name="Huang E.J."/>
            <person name="Li L.F."/>
            <person name="Wei W."/>
            <person name="Gao Y.C."/>
            <person name="Liu J.Z."/>
            <person name="Shao H.Z."/>
            <person name="Wang X."/>
            <person name="Wang C.C."/>
            <person name="Yang T.C."/>
            <person name="Huo Q.B."/>
            <person name="Li W."/>
            <person name="Chen H.Y."/>
            <person name="Chen S.E."/>
            <person name="Zhou L.G."/>
            <person name="Ni X.B."/>
            <person name="Tian J.H."/>
            <person name="Sheng Y."/>
            <person name="Liu T."/>
            <person name="Pan Y.S."/>
            <person name="Xia L.Y."/>
            <person name="Li J."/>
            <person name="Zhao F."/>
            <person name="Cao W.C."/>
        </authorList>
    </citation>
    <scope>NUCLEOTIDE SEQUENCE [LARGE SCALE GENOMIC DNA]</scope>
    <source>
        <strain evidence="4">HaeL-2018</strain>
    </source>
</reference>
<dbReference type="AlphaFoldDB" id="A0A9J6GH84"/>
<dbReference type="OrthoDB" id="340346at2759"/>
<dbReference type="PROSITE" id="PS50077">
    <property type="entry name" value="HEAT_REPEAT"/>
    <property type="match status" value="3"/>
</dbReference>
<accession>A0A9J6GH84</accession>
<keyword evidence="5" id="KW-1185">Reference proteome</keyword>
<feature type="region of interest" description="Disordered" evidence="3">
    <location>
        <begin position="1"/>
        <end position="67"/>
    </location>
</feature>
<dbReference type="InterPro" id="IPR016024">
    <property type="entry name" value="ARM-type_fold"/>
</dbReference>
<dbReference type="EMBL" id="JABSTR010000006">
    <property type="protein sequence ID" value="KAH9374137.1"/>
    <property type="molecule type" value="Genomic_DNA"/>
</dbReference>
<dbReference type="SUPFAM" id="SSF48371">
    <property type="entry name" value="ARM repeat"/>
    <property type="match status" value="1"/>
</dbReference>
<evidence type="ECO:0000256" key="2">
    <source>
        <dbReference type="PROSITE-ProRule" id="PRU00103"/>
    </source>
</evidence>
<sequence>MPDVGDSLASDQRGSSLGEAHSTTTVNRKNEELNRDVPYSLDEWTEEQETEGAAADDPLGGPCGDEEDLATRRRQELLDDANPVLKLQRYAHTDVLSDRQLAAKNIVDTLRVVKNHQDDVDAVLSVLASLSRDCEPRVRLELTEQLPDIAIFCASAAGTVGNAVNDHVVPIIIQCLIDDSMQVRESTRASLLFILERALIDPKQLEGRICRFVVRLTENKQGHERRLETVPLMTKIAPFLGQDATAALFLPSFVRLCQDSSCHIRKSCASHFGEFFDVLGHVRIQENLGVFQRLCEDSGWVVRKACADAFMSVSCVCSLATRRSSLAPIFLALLDDQSRWVRIAAFHILGPFIFTFADPERTGLYCSPNGVIRVRSSANSDEDAEENDPSASAFAASLPAVVQRGPEKTTTTLTQTAPQCYNPQTHIEEAPSVRREVDLHSQGEQQDVCEDEEGEPCTDNSGLAVVDDGHEDPAPHQPDNPEDCADSPSRPADQLVAGNERPLENISGKLEDPGDGTDIQECFSVEGDKQQIVLEADYSQDSNFNTFQFWRVPIPEVEMNMLFLGNRVKTQDRDILCFSSDLNLELLPPGNDYITAATNLSDSVTSQPNSGIATQRLTVDTSTLGIQTASLPSLSSYDHECNVSPSSAIIEVPVTLDEAGEMEGAHNVQNSEMSEMNTSESSVSWESLNSSPKHWSPHDQDIVPVPLLERYQTMTDPSLFVEVDSEMRQRCAHCLPAVALTLGRRFWPCLRTTYQSLVSDERWKVRHIVASCLHELATMLGPQIASQDLVPSFEAFVRDVDEVRVGLLKRLGRLLRSLSKRDQRRSLPLLEGFLCTERRGNWRDRHILSGQLCELAELYDPEDINQYLVPIASQLLLDQSAEVRHKSIESVCVLLCRMASQPLLREKLVRDLCAKAHDHKWAQRQLFCWLVEEMAFQGSMTCDEFVGIALPKLLELREDPVPNVRRAVAHCLSTIICRKGQMWSIDVLYQDQVKIALALLKDDADRDVRDCARLPSTEDPKPVERTDIETEWTMLHHAASRSHPD</sequence>
<dbReference type="InterPro" id="IPR011989">
    <property type="entry name" value="ARM-like"/>
</dbReference>
<gene>
    <name evidence="4" type="ORF">HPB48_005406</name>
</gene>
<proteinExistence type="predicted"/>
<evidence type="ECO:0000256" key="3">
    <source>
        <dbReference type="SAM" id="MobiDB-lite"/>
    </source>
</evidence>
<feature type="compositionally biased region" description="Polar residues" evidence="3">
    <location>
        <begin position="9"/>
        <end position="27"/>
    </location>
</feature>
<dbReference type="PANTHER" id="PTHR10648:SF1">
    <property type="entry name" value="SERINE_THREONINE-PROTEIN PHOSPHATASE 4 REGULATORY SUBUNIT 1"/>
    <property type="match status" value="1"/>
</dbReference>
<name>A0A9J6GH84_HAELO</name>
<protein>
    <recommendedName>
        <fullName evidence="6">Serine/threonine-protein phosphatase 4 regulatory subunit 1</fullName>
    </recommendedName>
</protein>
<feature type="compositionally biased region" description="Acidic residues" evidence="3">
    <location>
        <begin position="447"/>
        <end position="456"/>
    </location>
</feature>
<dbReference type="Proteomes" id="UP000821853">
    <property type="component" value="Chromosome 4"/>
</dbReference>
<dbReference type="Gene3D" id="1.25.10.10">
    <property type="entry name" value="Leucine-rich Repeat Variant"/>
    <property type="match status" value="3"/>
</dbReference>
<feature type="repeat" description="HEAT" evidence="2">
    <location>
        <begin position="868"/>
        <end position="906"/>
    </location>
</feature>
<comment type="caution">
    <text evidence="4">The sequence shown here is derived from an EMBL/GenBank/DDBJ whole genome shotgun (WGS) entry which is preliminary data.</text>
</comment>
<dbReference type="GO" id="GO:0005737">
    <property type="term" value="C:cytoplasm"/>
    <property type="evidence" value="ECO:0007669"/>
    <property type="project" value="TreeGrafter"/>
</dbReference>
<dbReference type="InterPro" id="IPR000357">
    <property type="entry name" value="HEAT"/>
</dbReference>
<dbReference type="VEuPathDB" id="VectorBase:HLOH_040819"/>
<evidence type="ECO:0000313" key="4">
    <source>
        <dbReference type="EMBL" id="KAH9374137.1"/>
    </source>
</evidence>
<feature type="repeat" description="HEAT" evidence="2">
    <location>
        <begin position="750"/>
        <end position="788"/>
    </location>
</feature>
<organism evidence="4 5">
    <name type="scientific">Haemaphysalis longicornis</name>
    <name type="common">Bush tick</name>
    <dbReference type="NCBI Taxonomy" id="44386"/>
    <lineage>
        <taxon>Eukaryota</taxon>
        <taxon>Metazoa</taxon>
        <taxon>Ecdysozoa</taxon>
        <taxon>Arthropoda</taxon>
        <taxon>Chelicerata</taxon>
        <taxon>Arachnida</taxon>
        <taxon>Acari</taxon>
        <taxon>Parasitiformes</taxon>
        <taxon>Ixodida</taxon>
        <taxon>Ixodoidea</taxon>
        <taxon>Ixodidae</taxon>
        <taxon>Haemaphysalinae</taxon>
        <taxon>Haemaphysalis</taxon>
    </lineage>
</organism>
<evidence type="ECO:0008006" key="6">
    <source>
        <dbReference type="Google" id="ProtNLM"/>
    </source>
</evidence>
<dbReference type="InterPro" id="IPR021133">
    <property type="entry name" value="HEAT_type_2"/>
</dbReference>
<feature type="region of interest" description="Disordered" evidence="3">
    <location>
        <begin position="377"/>
        <end position="396"/>
    </location>
</feature>
<dbReference type="Pfam" id="PF02985">
    <property type="entry name" value="HEAT"/>
    <property type="match status" value="1"/>
</dbReference>
<dbReference type="GO" id="GO:0019888">
    <property type="term" value="F:protein phosphatase regulator activity"/>
    <property type="evidence" value="ECO:0007669"/>
    <property type="project" value="TreeGrafter"/>
</dbReference>
<evidence type="ECO:0000313" key="5">
    <source>
        <dbReference type="Proteomes" id="UP000821853"/>
    </source>
</evidence>